<proteinExistence type="predicted"/>
<keyword evidence="3" id="KW-1185">Reference proteome</keyword>
<dbReference type="EMBL" id="JAYDYW010000016">
    <property type="protein sequence ID" value="MEE1675791.1"/>
    <property type="molecule type" value="Genomic_DNA"/>
</dbReference>
<name>A0ABU7G958_9ALTE</name>
<evidence type="ECO:0000256" key="1">
    <source>
        <dbReference type="SAM" id="SignalP"/>
    </source>
</evidence>
<reference evidence="3" key="1">
    <citation type="submission" date="2023-07" db="EMBL/GenBank/DDBJ databases">
        <title>Draft genome sequence of Agarivorans aestuarii strain ZMCS4, a CAZymes producing bacteria isolated from the marine brown algae Clodostephus spongiosus.</title>
        <authorList>
            <person name="Lorente B."/>
            <person name="Cabral C."/>
            <person name="Frias J."/>
            <person name="Faria J."/>
            <person name="Toubarro D."/>
        </authorList>
    </citation>
    <scope>NUCLEOTIDE SEQUENCE [LARGE SCALE GENOMIC DNA]</scope>
    <source>
        <strain evidence="3">ZMCS4</strain>
    </source>
</reference>
<feature type="signal peptide" evidence="1">
    <location>
        <begin position="1"/>
        <end position="20"/>
    </location>
</feature>
<dbReference type="RefSeq" id="WP_329776576.1">
    <property type="nucleotide sequence ID" value="NZ_JAYDYW010000016.1"/>
</dbReference>
<protein>
    <submittedName>
        <fullName evidence="2">Transporter substrate-binding domain-containing protein</fullName>
    </submittedName>
</protein>
<feature type="chain" id="PRO_5046906030" evidence="1">
    <location>
        <begin position="21"/>
        <end position="236"/>
    </location>
</feature>
<sequence length="236" mass="26425">MIRNLLFSLVFLSMPSVAFQAIHLGTQDRPPYTWPEDGKPAGPFDKVVVCALENMGVDYGIDFLPWARAQSMTQRGQLDGFYAGSQNAERDSYAVASRFIGKQNWAYFYLADVIDQTIDEEYLKGARVGAYLGSNMAQWLTRKGVKVAYRPVEPEMLLEGLIRDRADIILANEAAMLKLAEKTNRSAYIDHQVVVSKPIAVYFGNAYLSENPGFIEAFNQAASQCLPEESLIIYTE</sequence>
<dbReference type="Proteomes" id="UP001310248">
    <property type="component" value="Unassembled WGS sequence"/>
</dbReference>
<dbReference type="Gene3D" id="3.40.190.10">
    <property type="entry name" value="Periplasmic binding protein-like II"/>
    <property type="match status" value="2"/>
</dbReference>
<evidence type="ECO:0000313" key="2">
    <source>
        <dbReference type="EMBL" id="MEE1675791.1"/>
    </source>
</evidence>
<organism evidence="2 3">
    <name type="scientific">Agarivorans aestuarii</name>
    <dbReference type="NCBI Taxonomy" id="1563703"/>
    <lineage>
        <taxon>Bacteria</taxon>
        <taxon>Pseudomonadati</taxon>
        <taxon>Pseudomonadota</taxon>
        <taxon>Gammaproteobacteria</taxon>
        <taxon>Alteromonadales</taxon>
        <taxon>Alteromonadaceae</taxon>
        <taxon>Agarivorans</taxon>
    </lineage>
</organism>
<dbReference type="PANTHER" id="PTHR38834:SF3">
    <property type="entry name" value="SOLUTE-BINDING PROTEIN FAMILY 3_N-TERMINAL DOMAIN-CONTAINING PROTEIN"/>
    <property type="match status" value="1"/>
</dbReference>
<evidence type="ECO:0000313" key="3">
    <source>
        <dbReference type="Proteomes" id="UP001310248"/>
    </source>
</evidence>
<accession>A0ABU7G958</accession>
<keyword evidence="1" id="KW-0732">Signal</keyword>
<dbReference type="PANTHER" id="PTHR38834">
    <property type="entry name" value="PERIPLASMIC SUBSTRATE BINDING PROTEIN FAMILY 3"/>
    <property type="match status" value="1"/>
</dbReference>
<dbReference type="SUPFAM" id="SSF53850">
    <property type="entry name" value="Periplasmic binding protein-like II"/>
    <property type="match status" value="1"/>
</dbReference>
<gene>
    <name evidence="2" type="ORF">SNR37_001118</name>
</gene>
<comment type="caution">
    <text evidence="2">The sequence shown here is derived from an EMBL/GenBank/DDBJ whole genome shotgun (WGS) entry which is preliminary data.</text>
</comment>